<dbReference type="Pfam" id="PF03110">
    <property type="entry name" value="SBP"/>
    <property type="match status" value="1"/>
</dbReference>
<evidence type="ECO:0000256" key="4">
    <source>
        <dbReference type="ARBA" id="ARBA00022833"/>
    </source>
</evidence>
<comment type="subcellular location">
    <subcellularLocation>
        <location evidence="1">Nucleus</location>
    </subcellularLocation>
</comment>
<dbReference type="GO" id="GO:0005634">
    <property type="term" value="C:nucleus"/>
    <property type="evidence" value="ECO:0007669"/>
    <property type="project" value="UniProtKB-SubCell"/>
</dbReference>
<dbReference type="FunFam" id="4.10.1100.10:FF:000001">
    <property type="entry name" value="Squamosa promoter-binding-like protein 14"/>
    <property type="match status" value="1"/>
</dbReference>
<dbReference type="EMBL" id="OR751384">
    <property type="protein sequence ID" value="WPD49287.1"/>
    <property type="molecule type" value="mRNA"/>
</dbReference>
<keyword evidence="5" id="KW-0805">Transcription regulation</keyword>
<evidence type="ECO:0000256" key="9">
    <source>
        <dbReference type="PROSITE-ProRule" id="PRU00470"/>
    </source>
</evidence>
<keyword evidence="3 9" id="KW-0863">Zinc-finger</keyword>
<dbReference type="InterPro" id="IPR004333">
    <property type="entry name" value="SBP_dom"/>
</dbReference>
<dbReference type="GO" id="GO:0008270">
    <property type="term" value="F:zinc ion binding"/>
    <property type="evidence" value="ECO:0007669"/>
    <property type="project" value="UniProtKB-KW"/>
</dbReference>
<protein>
    <submittedName>
        <fullName evidence="11">SPL-like protein 2</fullName>
    </submittedName>
</protein>
<evidence type="ECO:0000256" key="3">
    <source>
        <dbReference type="ARBA" id="ARBA00022771"/>
    </source>
</evidence>
<dbReference type="SUPFAM" id="SSF103612">
    <property type="entry name" value="SBT domain"/>
    <property type="match status" value="1"/>
</dbReference>
<proteinExistence type="evidence at transcript level"/>
<evidence type="ECO:0000256" key="7">
    <source>
        <dbReference type="ARBA" id="ARBA00023163"/>
    </source>
</evidence>
<evidence type="ECO:0000256" key="5">
    <source>
        <dbReference type="ARBA" id="ARBA00023015"/>
    </source>
</evidence>
<name>A0AAF0Z3T0_AGATE</name>
<dbReference type="PANTHER" id="PTHR31251">
    <property type="entry name" value="SQUAMOSA PROMOTER-BINDING-LIKE PROTEIN 4"/>
    <property type="match status" value="1"/>
</dbReference>
<dbReference type="PROSITE" id="PS51141">
    <property type="entry name" value="ZF_SBP"/>
    <property type="match status" value="1"/>
</dbReference>
<dbReference type="AlphaFoldDB" id="A0AAF0Z3T0"/>
<dbReference type="GO" id="GO:0003677">
    <property type="term" value="F:DNA binding"/>
    <property type="evidence" value="ECO:0007669"/>
    <property type="project" value="UniProtKB-KW"/>
</dbReference>
<keyword evidence="7" id="KW-0804">Transcription</keyword>
<accession>A0AAF0Z3T0</accession>
<organism evidence="11">
    <name type="scientific">Agave tequilana</name>
    <name type="common">Tequila agave</name>
    <dbReference type="NCBI Taxonomy" id="386106"/>
    <lineage>
        <taxon>Eukaryota</taxon>
        <taxon>Viridiplantae</taxon>
        <taxon>Streptophyta</taxon>
        <taxon>Embryophyta</taxon>
        <taxon>Tracheophyta</taxon>
        <taxon>Spermatophyta</taxon>
        <taxon>Magnoliopsida</taxon>
        <taxon>Liliopsida</taxon>
        <taxon>Asparagales</taxon>
        <taxon>Asparagaceae</taxon>
        <taxon>Agavoideae</taxon>
        <taxon>Agave</taxon>
    </lineage>
</organism>
<dbReference type="Gene3D" id="4.10.1100.10">
    <property type="entry name" value="Transcription factor, SBP-box domain"/>
    <property type="match status" value="1"/>
</dbReference>
<evidence type="ECO:0000259" key="10">
    <source>
        <dbReference type="PROSITE" id="PS51141"/>
    </source>
</evidence>
<dbReference type="PANTHER" id="PTHR31251:SF208">
    <property type="entry name" value="SQUAMOSA PROMOTER-BINDING-LIKE PROTEIN 18"/>
    <property type="match status" value="1"/>
</dbReference>
<dbReference type="InterPro" id="IPR044817">
    <property type="entry name" value="SBP-like"/>
</dbReference>
<keyword evidence="8" id="KW-0539">Nucleus</keyword>
<evidence type="ECO:0000256" key="8">
    <source>
        <dbReference type="ARBA" id="ARBA00023242"/>
    </source>
</evidence>
<evidence type="ECO:0000256" key="2">
    <source>
        <dbReference type="ARBA" id="ARBA00022723"/>
    </source>
</evidence>
<evidence type="ECO:0000256" key="6">
    <source>
        <dbReference type="ARBA" id="ARBA00023125"/>
    </source>
</evidence>
<keyword evidence="4" id="KW-0862">Zinc</keyword>
<feature type="domain" description="SBP-type" evidence="10">
    <location>
        <begin position="22"/>
        <end position="99"/>
    </location>
</feature>
<evidence type="ECO:0000313" key="11">
    <source>
        <dbReference type="EMBL" id="WPD49287.1"/>
    </source>
</evidence>
<keyword evidence="6" id="KW-0238">DNA-binding</keyword>
<dbReference type="InterPro" id="IPR036893">
    <property type="entry name" value="SBP_sf"/>
</dbReference>
<keyword evidence="2" id="KW-0479">Metal-binding</keyword>
<reference evidence="11" key="1">
    <citation type="submission" date="2023-10" db="EMBL/GenBank/DDBJ databases">
        <title>How to awaken a sleeping giant: antagonistic expression of flowering locus T homologs and elements of the age related pathway are associated with the flowering transition in Agave tequilana.</title>
        <authorList>
            <person name="Hernandez-Soriano L."/>
            <person name="Galvez-Sandre L."/>
            <person name="Avila De Dios E."/>
            <person name="Simpson J."/>
        </authorList>
    </citation>
    <scope>NUCLEOTIDE SEQUENCE</scope>
</reference>
<sequence>MVSSSFSGSSKRARAANNGSPIASCLVDGCVSDLSKCREYHRRHKVCEVHSKSAIVMVGGREQRFCQQCSRFHLLMEFDEAKRSCRKQLEGHNRRRRKPQLCSLNSGAFMTNHRAPCMLTGTWFTPYSQIFSITSAKSNWPPIVKAEEVPLLRTDRSSRHIINGHHEYEHFPVSSRGIYKDWKKFPFLQENVQAAPGSACQPLLKTISAIGLQNTHSELNNSACALSLLSSPEVHSSRVNLCEDEVYGDRIPIGQPLIPGMQYGGLSRFYGSQAVSSVSPTGSLCSRFEHEHVGTMLISDSSDDFQCSCSFHVGGEGSSDGNPQTLSFPWQ</sequence>
<evidence type="ECO:0000256" key="1">
    <source>
        <dbReference type="ARBA" id="ARBA00004123"/>
    </source>
</evidence>